<name>A0A1E5QN63_9CYAN</name>
<proteinExistence type="predicted"/>
<dbReference type="AlphaFoldDB" id="A0A1E5QN63"/>
<organism evidence="1">
    <name type="scientific">Desertifilum tharense IPPAS B-1220</name>
    <dbReference type="NCBI Taxonomy" id="1781255"/>
    <lineage>
        <taxon>Bacteria</taxon>
        <taxon>Bacillati</taxon>
        <taxon>Cyanobacteriota</taxon>
        <taxon>Cyanophyceae</taxon>
        <taxon>Desertifilales</taxon>
        <taxon>Desertifilaceae</taxon>
        <taxon>Desertifilum</taxon>
    </lineage>
</organism>
<reference evidence="1" key="1">
    <citation type="submission" date="2016-09" db="EMBL/GenBank/DDBJ databases">
        <title>Draft genome of thermotolerant cyanobacterium Desertifilum sp. strain IPPAS B-1220.</title>
        <authorList>
            <person name="Sinetova M.A."/>
            <person name="Bolakhan K."/>
            <person name="Zayadan B.K."/>
            <person name="Mironov K.S."/>
            <person name="Ustinova V."/>
            <person name="Kupriyanova E.V."/>
            <person name="Sidorov R.A."/>
            <person name="Skrypnik A.N."/>
            <person name="Gogoleva N.E."/>
            <person name="Gogolev Y.V."/>
            <person name="Los D.A."/>
        </authorList>
    </citation>
    <scope>NUCLEOTIDE SEQUENCE [LARGE SCALE GENOMIC DNA]</scope>
    <source>
        <strain evidence="1">IPPAS B-1220</strain>
    </source>
</reference>
<evidence type="ECO:0000313" key="1">
    <source>
        <dbReference type="EMBL" id="OEJ76122.1"/>
    </source>
</evidence>
<gene>
    <name evidence="1" type="ORF">BH720_06095</name>
</gene>
<comment type="caution">
    <text evidence="1">The sequence shown here is derived from an EMBL/GenBank/DDBJ whole genome shotgun (WGS) entry which is preliminary data.</text>
</comment>
<sequence>MFITSRELDFILPYGAKLGKLSLQDLRSSFYVRPDFFYLHNFQLNLLVNIQFFNAAIAKALLVRLKPGQQTRFAKWRM</sequence>
<dbReference type="EMBL" id="MJGC01000041">
    <property type="protein sequence ID" value="OEJ76122.1"/>
    <property type="molecule type" value="Genomic_DNA"/>
</dbReference>
<accession>A0A1E5QN63</accession>
<protein>
    <submittedName>
        <fullName evidence="1">Uncharacterized protein</fullName>
    </submittedName>
</protein>